<dbReference type="SUPFAM" id="SSF103088">
    <property type="entry name" value="OmpA-like"/>
    <property type="match status" value="1"/>
</dbReference>
<comment type="caution">
    <text evidence="6">The sequence shown here is derived from an EMBL/GenBank/DDBJ whole genome shotgun (WGS) entry which is preliminary data.</text>
</comment>
<dbReference type="PROSITE" id="PS51257">
    <property type="entry name" value="PROKAR_LIPOPROTEIN"/>
    <property type="match status" value="1"/>
</dbReference>
<dbReference type="PANTHER" id="PTHR30329:SF21">
    <property type="entry name" value="LIPOPROTEIN YIAD-RELATED"/>
    <property type="match status" value="1"/>
</dbReference>
<comment type="subcellular location">
    <subcellularLocation>
        <location evidence="1">Cell outer membrane</location>
    </subcellularLocation>
</comment>
<keyword evidence="2 4" id="KW-0472">Membrane</keyword>
<evidence type="ECO:0000313" key="6">
    <source>
        <dbReference type="EMBL" id="OCW57694.1"/>
    </source>
</evidence>
<feature type="domain" description="OmpA-like" evidence="5">
    <location>
        <begin position="473"/>
        <end position="590"/>
    </location>
</feature>
<keyword evidence="7" id="KW-1185">Reference proteome</keyword>
<dbReference type="PROSITE" id="PS51123">
    <property type="entry name" value="OMPA_2"/>
    <property type="match status" value="1"/>
</dbReference>
<keyword evidence="3" id="KW-0998">Cell outer membrane</keyword>
<dbReference type="AlphaFoldDB" id="A0A1C1YVY1"/>
<evidence type="ECO:0000256" key="1">
    <source>
        <dbReference type="ARBA" id="ARBA00004442"/>
    </source>
</evidence>
<dbReference type="PRINTS" id="PR01021">
    <property type="entry name" value="OMPADOMAIN"/>
</dbReference>
<name>A0A1C1YVY1_9HYPH</name>
<dbReference type="PANTHER" id="PTHR30329">
    <property type="entry name" value="STATOR ELEMENT OF FLAGELLAR MOTOR COMPLEX"/>
    <property type="match status" value="1"/>
</dbReference>
<dbReference type="Gene3D" id="3.30.1330.60">
    <property type="entry name" value="OmpA-like domain"/>
    <property type="match status" value="1"/>
</dbReference>
<evidence type="ECO:0000313" key="7">
    <source>
        <dbReference type="Proteomes" id="UP000094795"/>
    </source>
</evidence>
<evidence type="ECO:0000259" key="5">
    <source>
        <dbReference type="PROSITE" id="PS51123"/>
    </source>
</evidence>
<dbReference type="Gene3D" id="3.40.1520.20">
    <property type="match status" value="3"/>
</dbReference>
<evidence type="ECO:0000256" key="2">
    <source>
        <dbReference type="ARBA" id="ARBA00023136"/>
    </source>
</evidence>
<proteinExistence type="predicted"/>
<dbReference type="STRING" id="1480615.AWJ14_02485"/>
<dbReference type="InterPro" id="IPR006664">
    <property type="entry name" value="OMP_bac"/>
</dbReference>
<reference evidence="6 7" key="1">
    <citation type="submission" date="2015-12" db="EMBL/GenBank/DDBJ databases">
        <authorList>
            <person name="Shamseldin A."/>
            <person name="Moawad H."/>
            <person name="Abd El-Rahim W.M."/>
            <person name="Sadowsky M.J."/>
        </authorList>
    </citation>
    <scope>NUCLEOTIDE SEQUENCE [LARGE SCALE GENOMIC DNA]</scope>
    <source>
        <strain evidence="6 7">JC234</strain>
    </source>
</reference>
<dbReference type="CDD" id="cd07185">
    <property type="entry name" value="OmpA_C-like"/>
    <property type="match status" value="1"/>
</dbReference>
<dbReference type="Pfam" id="PF00691">
    <property type="entry name" value="OmpA"/>
    <property type="match status" value="1"/>
</dbReference>
<evidence type="ECO:0000256" key="4">
    <source>
        <dbReference type="PROSITE-ProRule" id="PRU00473"/>
    </source>
</evidence>
<dbReference type="InterPro" id="IPR006665">
    <property type="entry name" value="OmpA-like"/>
</dbReference>
<dbReference type="Proteomes" id="UP000094795">
    <property type="component" value="Unassembled WGS sequence"/>
</dbReference>
<evidence type="ECO:0000256" key="3">
    <source>
        <dbReference type="ARBA" id="ARBA00023237"/>
    </source>
</evidence>
<sequence>MGDWKRCIWPGLASVGCLTALAVWFEAPAVEADLKGRAQAALRQGHGWAQLSLTGRDLTLQGVAPDEASQASGLALVRGVYGVRTATDNSTLLPEAKPYRLTFEKGADGVMLRGVVPNDTVRAELIGILSGMLPGIALSDRMQPARGAPDGLVALAAYGLAAFTRFSTGTIEISDRTLTVRGQALNPDDHELALTALKAIPASAGSVKSIDITPAAAPGVYGWTASRGPDGVVLEGYAPDAPTRVAIVARAKALLPGIPVEDRMRFAAGLPAGLDLAKAADGALAVLADLAEGTAGLSGAVLDLEGRAVDGAAFRRIQQRLSGPLAGGVRLGSADIGGSAGLADGWTVRRDGDGITLRGALPSAAAWGRVMDLARLKFGTLPLHDSREVADGAPDGLEAAARAGLQALSRLREGELRIAGDTVSIKGVALSDAASGDIARRLAEEMPAGFAASTAIAVAPVPAEVLAPSDCQAELNHLARLNTVLFETGQAVIETHSYGYLDQIAFAARQCGAVRLEIAGHTDSDGTETDNLKLSSRRADAVLSYLRQAGVAADRMRAVGYGESRPVNGNETDADKAANRRIEFRVLDEPE</sequence>
<dbReference type="GO" id="GO:0009279">
    <property type="term" value="C:cell outer membrane"/>
    <property type="evidence" value="ECO:0007669"/>
    <property type="project" value="UniProtKB-SubCell"/>
</dbReference>
<organism evidence="6 7">
    <name type="scientific">Hoeflea olei</name>
    <dbReference type="NCBI Taxonomy" id="1480615"/>
    <lineage>
        <taxon>Bacteria</taxon>
        <taxon>Pseudomonadati</taxon>
        <taxon>Pseudomonadota</taxon>
        <taxon>Alphaproteobacteria</taxon>
        <taxon>Hyphomicrobiales</taxon>
        <taxon>Rhizobiaceae</taxon>
        <taxon>Hoeflea</taxon>
    </lineage>
</organism>
<accession>A0A1C1YVY1</accession>
<dbReference type="InterPro" id="IPR036737">
    <property type="entry name" value="OmpA-like_sf"/>
</dbReference>
<dbReference type="EMBL" id="LQZT01000012">
    <property type="protein sequence ID" value="OCW57694.1"/>
    <property type="molecule type" value="Genomic_DNA"/>
</dbReference>
<protein>
    <recommendedName>
        <fullName evidence="5">OmpA-like domain-containing protein</fullName>
    </recommendedName>
</protein>
<dbReference type="InterPro" id="IPR050330">
    <property type="entry name" value="Bact_OuterMem_StrucFunc"/>
</dbReference>
<gene>
    <name evidence="6" type="ORF">AWJ14_02485</name>
</gene>